<name>A0A0A9HPT3_ARUDO</name>
<evidence type="ECO:0000313" key="1">
    <source>
        <dbReference type="EMBL" id="JAE37859.1"/>
    </source>
</evidence>
<sequence>MLLGVQLIEV</sequence>
<reference evidence="1" key="2">
    <citation type="journal article" date="2015" name="Data Brief">
        <title>Shoot transcriptome of the giant reed, Arundo donax.</title>
        <authorList>
            <person name="Barrero R.A."/>
            <person name="Guerrero F.D."/>
            <person name="Moolhuijzen P."/>
            <person name="Goolsby J.A."/>
            <person name="Tidwell J."/>
            <person name="Bellgard S.E."/>
            <person name="Bellgard M.I."/>
        </authorList>
    </citation>
    <scope>NUCLEOTIDE SEQUENCE</scope>
    <source>
        <tissue evidence="1">Shoot tissue taken approximately 20 cm above the soil surface</tissue>
    </source>
</reference>
<accession>A0A0A9HPT3</accession>
<reference evidence="1" key="1">
    <citation type="submission" date="2014-09" db="EMBL/GenBank/DDBJ databases">
        <authorList>
            <person name="Magalhaes I.L.F."/>
            <person name="Oliveira U."/>
            <person name="Santos F.R."/>
            <person name="Vidigal T.H.D.A."/>
            <person name="Brescovit A.D."/>
            <person name="Santos A.J."/>
        </authorList>
    </citation>
    <scope>NUCLEOTIDE SEQUENCE</scope>
    <source>
        <tissue evidence="1">Shoot tissue taken approximately 20 cm above the soil surface</tissue>
    </source>
</reference>
<protein>
    <submittedName>
        <fullName evidence="1">Uncharacterized protein</fullName>
    </submittedName>
</protein>
<dbReference type="EMBL" id="GBRH01160037">
    <property type="protein sequence ID" value="JAE37859.1"/>
    <property type="molecule type" value="Transcribed_RNA"/>
</dbReference>
<organism evidence="1">
    <name type="scientific">Arundo donax</name>
    <name type="common">Giant reed</name>
    <name type="synonym">Donax arundinaceus</name>
    <dbReference type="NCBI Taxonomy" id="35708"/>
    <lineage>
        <taxon>Eukaryota</taxon>
        <taxon>Viridiplantae</taxon>
        <taxon>Streptophyta</taxon>
        <taxon>Embryophyta</taxon>
        <taxon>Tracheophyta</taxon>
        <taxon>Spermatophyta</taxon>
        <taxon>Magnoliopsida</taxon>
        <taxon>Liliopsida</taxon>
        <taxon>Poales</taxon>
        <taxon>Poaceae</taxon>
        <taxon>PACMAD clade</taxon>
        <taxon>Arundinoideae</taxon>
        <taxon>Arundineae</taxon>
        <taxon>Arundo</taxon>
    </lineage>
</organism>
<proteinExistence type="predicted"/>